<dbReference type="PRINTS" id="PR00792">
    <property type="entry name" value="PEPSIN"/>
</dbReference>
<dbReference type="FunFam" id="2.40.70.10:FF:000115">
    <property type="entry name" value="Lysosomal aspartic protease"/>
    <property type="match status" value="1"/>
</dbReference>
<evidence type="ECO:0000256" key="2">
    <source>
        <dbReference type="ARBA" id="ARBA00022670"/>
    </source>
</evidence>
<feature type="active site" evidence="5">
    <location>
        <position position="70"/>
    </location>
</feature>
<dbReference type="EMBL" id="CAJFCV020000006">
    <property type="protein sequence ID" value="CAG9129534.1"/>
    <property type="molecule type" value="Genomic_DNA"/>
</dbReference>
<evidence type="ECO:0000256" key="3">
    <source>
        <dbReference type="ARBA" id="ARBA00022750"/>
    </source>
</evidence>
<dbReference type="InterPro" id="IPR021109">
    <property type="entry name" value="Peptidase_aspartic_dom_sf"/>
</dbReference>
<name>A0A1I7SLE5_BURXY</name>
<keyword evidence="4 6" id="KW-0378">Hydrolase</keyword>
<keyword evidence="7" id="KW-0732">Signal</keyword>
<evidence type="ECO:0000256" key="4">
    <source>
        <dbReference type="ARBA" id="ARBA00022801"/>
    </source>
</evidence>
<dbReference type="PANTHER" id="PTHR47966">
    <property type="entry name" value="BETA-SITE APP-CLEAVING ENZYME, ISOFORM A-RELATED"/>
    <property type="match status" value="1"/>
</dbReference>
<dbReference type="OrthoDB" id="5839471at2759"/>
<dbReference type="Proteomes" id="UP000659654">
    <property type="component" value="Unassembled WGS sequence"/>
</dbReference>
<dbReference type="Gene3D" id="2.40.70.10">
    <property type="entry name" value="Acid Proteases"/>
    <property type="match status" value="2"/>
</dbReference>
<gene>
    <name evidence="9" type="ORF">BXYJ_LOCUS14100</name>
</gene>
<evidence type="ECO:0000313" key="9">
    <source>
        <dbReference type="EMBL" id="CAD5234009.1"/>
    </source>
</evidence>
<evidence type="ECO:0000256" key="1">
    <source>
        <dbReference type="ARBA" id="ARBA00007447"/>
    </source>
</evidence>
<keyword evidence="2 6" id="KW-0645">Protease</keyword>
<evidence type="ECO:0000313" key="11">
    <source>
        <dbReference type="Proteomes" id="UP000095284"/>
    </source>
</evidence>
<dbReference type="PANTHER" id="PTHR47966:SF45">
    <property type="entry name" value="PEPTIDASE A1 DOMAIN-CONTAINING PROTEIN"/>
    <property type="match status" value="1"/>
</dbReference>
<dbReference type="Proteomes" id="UP000095284">
    <property type="component" value="Unplaced"/>
</dbReference>
<evidence type="ECO:0000256" key="7">
    <source>
        <dbReference type="SAM" id="SignalP"/>
    </source>
</evidence>
<comment type="similarity">
    <text evidence="1 6">Belongs to the peptidase A1 family.</text>
</comment>
<evidence type="ECO:0000313" key="13">
    <source>
        <dbReference type="WBParaSite" id="BXY_1387700.1"/>
    </source>
</evidence>
<dbReference type="GO" id="GO:0005764">
    <property type="term" value="C:lysosome"/>
    <property type="evidence" value="ECO:0007669"/>
    <property type="project" value="TreeGrafter"/>
</dbReference>
<organism evidence="11 13">
    <name type="scientific">Bursaphelenchus xylophilus</name>
    <name type="common">Pinewood nematode worm</name>
    <name type="synonym">Aphelenchoides xylophilus</name>
    <dbReference type="NCBI Taxonomy" id="6326"/>
    <lineage>
        <taxon>Eukaryota</taxon>
        <taxon>Metazoa</taxon>
        <taxon>Ecdysozoa</taxon>
        <taxon>Nematoda</taxon>
        <taxon>Chromadorea</taxon>
        <taxon>Rhabditida</taxon>
        <taxon>Tylenchina</taxon>
        <taxon>Tylenchomorpha</taxon>
        <taxon>Aphelenchoidea</taxon>
        <taxon>Aphelenchoididae</taxon>
        <taxon>Bursaphelenchus</taxon>
    </lineage>
</organism>
<dbReference type="InterPro" id="IPR001969">
    <property type="entry name" value="Aspartic_peptidase_AS"/>
</dbReference>
<dbReference type="eggNOG" id="KOG1339">
    <property type="taxonomic scope" value="Eukaryota"/>
</dbReference>
<feature type="domain" description="Peptidase A1" evidence="8">
    <location>
        <begin position="52"/>
        <end position="361"/>
    </location>
</feature>
<feature type="signal peptide" evidence="7">
    <location>
        <begin position="1"/>
        <end position="18"/>
    </location>
</feature>
<dbReference type="Proteomes" id="UP000582659">
    <property type="component" value="Unassembled WGS sequence"/>
</dbReference>
<dbReference type="InterPro" id="IPR001461">
    <property type="entry name" value="Aspartic_peptidase_A1"/>
</dbReference>
<keyword evidence="3 6" id="KW-0064">Aspartyl protease</keyword>
<sequence length="365" mass="40121">MLLHYVILILSSVILVDSAGFSVQLQKVKTNKTKVLQDVYGQKLNNKQDVEYRGIMSLGTPPQKFNVVFDTGSDILWVPHKGCKSQGPVVKNCKSGENVYDEKASTTSEPTGKQFAIEYGTGTAQGKYFKDVLAFGDPSGPQLKFKNKVLFGAGTQMTFSDEGILGLAFPVRGAEDTSIFLQAMKEGILDKPIFTTYMKKCNGSCDDGGLITFGDEDKKHCGEVRGYVDVKKNASHWKFKMDGFQIGKLYKFKVQEAITDTGTSVIVVPEKLMEPIANAINATPYGETYMVPCSKKFQLGLKLGGKTYFIDSHQLLLNGGGGGFCQLAIAPGNFGFWILGDPFIRQFCQVHNMEKRQVGFAPAKF</sequence>
<accession>A0A1I7SLE5</accession>
<protein>
    <submittedName>
        <fullName evidence="9">(pine wood nematode) hypothetical protein</fullName>
    </submittedName>
    <submittedName>
        <fullName evidence="13">Peptidase A1 domain-containing protein</fullName>
    </submittedName>
</protein>
<dbReference type="PROSITE" id="PS51767">
    <property type="entry name" value="PEPTIDASE_A1"/>
    <property type="match status" value="1"/>
</dbReference>
<evidence type="ECO:0000259" key="8">
    <source>
        <dbReference type="PROSITE" id="PS51767"/>
    </source>
</evidence>
<dbReference type="InterPro" id="IPR034164">
    <property type="entry name" value="Pepsin-like_dom"/>
</dbReference>
<dbReference type="Pfam" id="PF00026">
    <property type="entry name" value="Asp"/>
    <property type="match status" value="1"/>
</dbReference>
<dbReference type="GO" id="GO:0004190">
    <property type="term" value="F:aspartic-type endopeptidase activity"/>
    <property type="evidence" value="ECO:0007669"/>
    <property type="project" value="UniProtKB-KW"/>
</dbReference>
<evidence type="ECO:0000313" key="12">
    <source>
        <dbReference type="Proteomes" id="UP000659654"/>
    </source>
</evidence>
<dbReference type="EMBL" id="CAJFDI010000006">
    <property type="protein sequence ID" value="CAD5234009.1"/>
    <property type="molecule type" value="Genomic_DNA"/>
</dbReference>
<evidence type="ECO:0000256" key="6">
    <source>
        <dbReference type="RuleBase" id="RU000454"/>
    </source>
</evidence>
<dbReference type="InterPro" id="IPR033121">
    <property type="entry name" value="PEPTIDASE_A1"/>
</dbReference>
<dbReference type="AlphaFoldDB" id="A0A1I7SLE5"/>
<dbReference type="GO" id="GO:0006508">
    <property type="term" value="P:proteolysis"/>
    <property type="evidence" value="ECO:0007669"/>
    <property type="project" value="UniProtKB-KW"/>
</dbReference>
<dbReference type="CDD" id="cd05471">
    <property type="entry name" value="pepsin_like"/>
    <property type="match status" value="1"/>
</dbReference>
<evidence type="ECO:0000313" key="10">
    <source>
        <dbReference type="EMBL" id="CAG9129534.1"/>
    </source>
</evidence>
<evidence type="ECO:0000256" key="5">
    <source>
        <dbReference type="PIRSR" id="PIRSR601461-1"/>
    </source>
</evidence>
<dbReference type="SUPFAM" id="SSF50630">
    <property type="entry name" value="Acid proteases"/>
    <property type="match status" value="1"/>
</dbReference>
<dbReference type="PROSITE" id="PS00141">
    <property type="entry name" value="ASP_PROTEASE"/>
    <property type="match status" value="1"/>
</dbReference>
<proteinExistence type="inferred from homology"/>
<dbReference type="SMR" id="A0A1I7SLE5"/>
<reference evidence="10" key="2">
    <citation type="submission" date="2020-08" db="EMBL/GenBank/DDBJ databases">
        <authorList>
            <person name="Kikuchi T."/>
        </authorList>
    </citation>
    <scope>NUCLEOTIDE SEQUENCE</scope>
    <source>
        <strain evidence="9">Ka4C1</strain>
    </source>
</reference>
<reference evidence="13" key="1">
    <citation type="submission" date="2016-11" db="UniProtKB">
        <authorList>
            <consortium name="WormBaseParasite"/>
        </authorList>
    </citation>
    <scope>IDENTIFICATION</scope>
</reference>
<keyword evidence="12" id="KW-1185">Reference proteome</keyword>
<feature type="chain" id="PRO_5035360056" evidence="7">
    <location>
        <begin position="19"/>
        <end position="365"/>
    </location>
</feature>
<feature type="active site" evidence="5">
    <location>
        <position position="260"/>
    </location>
</feature>
<dbReference type="WBParaSite" id="BXY_1387700.1">
    <property type="protein sequence ID" value="BXY_1387700.1"/>
    <property type="gene ID" value="BXY_1387700"/>
</dbReference>